<evidence type="ECO:0000313" key="4">
    <source>
        <dbReference type="Proteomes" id="UP000747542"/>
    </source>
</evidence>
<dbReference type="SUPFAM" id="SSF52777">
    <property type="entry name" value="CoA-dependent acyltransferases"/>
    <property type="match status" value="1"/>
</dbReference>
<name>A0A8J5N6K1_HOMAM</name>
<dbReference type="GO" id="GO:0003824">
    <property type="term" value="F:catalytic activity"/>
    <property type="evidence" value="ECO:0007669"/>
    <property type="project" value="InterPro"/>
</dbReference>
<proteinExistence type="predicted"/>
<evidence type="ECO:0000313" key="3">
    <source>
        <dbReference type="EMBL" id="KAG7174591.1"/>
    </source>
</evidence>
<comment type="caution">
    <text evidence="3">The sequence shown here is derived from an EMBL/GenBank/DDBJ whole genome shotgun (WGS) entry which is preliminary data.</text>
</comment>
<feature type="domain" description="Condensation" evidence="2">
    <location>
        <begin position="74"/>
        <end position="251"/>
    </location>
</feature>
<dbReference type="Proteomes" id="UP000747542">
    <property type="component" value="Unassembled WGS sequence"/>
</dbReference>
<keyword evidence="4" id="KW-1185">Reference proteome</keyword>
<dbReference type="InterPro" id="IPR023213">
    <property type="entry name" value="CAT-like_dom_sf"/>
</dbReference>
<dbReference type="Pfam" id="PF00668">
    <property type="entry name" value="Condensation"/>
    <property type="match status" value="1"/>
</dbReference>
<dbReference type="InterPro" id="IPR001242">
    <property type="entry name" value="Condensation_dom"/>
</dbReference>
<feature type="compositionally biased region" description="Polar residues" evidence="1">
    <location>
        <begin position="24"/>
        <end position="33"/>
    </location>
</feature>
<evidence type="ECO:0000256" key="1">
    <source>
        <dbReference type="SAM" id="MobiDB-lite"/>
    </source>
</evidence>
<dbReference type="Gene3D" id="3.30.559.10">
    <property type="entry name" value="Chloramphenicol acetyltransferase-like domain"/>
    <property type="match status" value="1"/>
</dbReference>
<dbReference type="AlphaFoldDB" id="A0A8J5N6K1"/>
<evidence type="ECO:0000259" key="2">
    <source>
        <dbReference type="Pfam" id="PF00668"/>
    </source>
</evidence>
<feature type="region of interest" description="Disordered" evidence="1">
    <location>
        <begin position="18"/>
        <end position="45"/>
    </location>
</feature>
<organism evidence="3 4">
    <name type="scientific">Homarus americanus</name>
    <name type="common">American lobster</name>
    <dbReference type="NCBI Taxonomy" id="6706"/>
    <lineage>
        <taxon>Eukaryota</taxon>
        <taxon>Metazoa</taxon>
        <taxon>Ecdysozoa</taxon>
        <taxon>Arthropoda</taxon>
        <taxon>Crustacea</taxon>
        <taxon>Multicrustacea</taxon>
        <taxon>Malacostraca</taxon>
        <taxon>Eumalacostraca</taxon>
        <taxon>Eucarida</taxon>
        <taxon>Decapoda</taxon>
        <taxon>Pleocyemata</taxon>
        <taxon>Astacidea</taxon>
        <taxon>Nephropoidea</taxon>
        <taxon>Nephropidae</taxon>
        <taxon>Homarus</taxon>
    </lineage>
</organism>
<protein>
    <submittedName>
        <fullName evidence="3">Putative Condensation domain-containing protein</fullName>
    </submittedName>
</protein>
<gene>
    <name evidence="3" type="ORF">Hamer_G015714</name>
</gene>
<sequence length="499" mass="57333">MSGVLHLRGAASWRKMGSLRQRGLKSTSTSRLSSPAFPPLHSHTHLSHTTTESLAAQVKYKSMNNGIIITYNSDHRLHTEDFLKAFTHLNNKVELLRTCFRTRDNQLWYCRMPESVIDFKVVNGPDEQNEMQRMIDTPFNLADGPLWKARLLPGGGDDHSTWPELQEEFPHQNRLLLEFHHAAVDGVDMFTITDWLAKLLEDIISGKPIDDNKQLGQLVDHSQVVAIEQQVKQDLEKDPERLKLLLEERKKQSVTPLILEAFGVQDVPHPQTEYLGKTLLDMTMFEKFNKRCRSAGVTFNSGFVALMNTALIGLVKEAGVHREEYTLTNRHAVDLRRYLKGHKAFPMGNHSFPMMHSMTVPGNVRDTFWDYAKQFDVDFRTKLENNYIFEDFVLSQMLRPDGYSHEKNFANPPPQFYNYSLTNVFSPKFSNMGIGKHIQITSMQNIVPIGKSEVAIMSGLANLRNKVRFSAWYSTHTMTRDTAQKFFDRVLSLFRELSD</sequence>
<accession>A0A8J5N6K1</accession>
<reference evidence="3" key="1">
    <citation type="journal article" date="2021" name="Sci. Adv.">
        <title>The American lobster genome reveals insights on longevity, neural, and immune adaptations.</title>
        <authorList>
            <person name="Polinski J.M."/>
            <person name="Zimin A.V."/>
            <person name="Clark K.F."/>
            <person name="Kohn A.B."/>
            <person name="Sadowski N."/>
            <person name="Timp W."/>
            <person name="Ptitsyn A."/>
            <person name="Khanna P."/>
            <person name="Romanova D.Y."/>
            <person name="Williams P."/>
            <person name="Greenwood S.J."/>
            <person name="Moroz L.L."/>
            <person name="Walt D.R."/>
            <person name="Bodnar A.G."/>
        </authorList>
    </citation>
    <scope>NUCLEOTIDE SEQUENCE</scope>
    <source>
        <strain evidence="3">GMGI-L3</strain>
    </source>
</reference>
<dbReference type="EMBL" id="JAHLQT010007499">
    <property type="protein sequence ID" value="KAG7174591.1"/>
    <property type="molecule type" value="Genomic_DNA"/>
</dbReference>